<dbReference type="Proteomes" id="UP000027821">
    <property type="component" value="Unassembled WGS sequence"/>
</dbReference>
<dbReference type="InterPro" id="IPR032580">
    <property type="entry name" value="SatD"/>
</dbReference>
<dbReference type="STRING" id="1048983.EL17_10205"/>
<protein>
    <recommendedName>
        <fullName evidence="3">SatD family (SatD)</fullName>
    </recommendedName>
</protein>
<accession>A0A074KY34</accession>
<organism evidence="1 2">
    <name type="scientific">Anditalea andensis</name>
    <dbReference type="NCBI Taxonomy" id="1048983"/>
    <lineage>
        <taxon>Bacteria</taxon>
        <taxon>Pseudomonadati</taxon>
        <taxon>Bacteroidota</taxon>
        <taxon>Cytophagia</taxon>
        <taxon>Cytophagales</taxon>
        <taxon>Cytophagaceae</taxon>
        <taxon>Anditalea</taxon>
    </lineage>
</organism>
<name>A0A074KY34_9BACT</name>
<dbReference type="RefSeq" id="WP_035073906.1">
    <property type="nucleotide sequence ID" value="NZ_JMIH01000018.1"/>
</dbReference>
<dbReference type="InterPro" id="IPR036388">
    <property type="entry name" value="WH-like_DNA-bd_sf"/>
</dbReference>
<dbReference type="EMBL" id="JMIH01000018">
    <property type="protein sequence ID" value="KEO73864.1"/>
    <property type="molecule type" value="Genomic_DNA"/>
</dbReference>
<dbReference type="eggNOG" id="COG1595">
    <property type="taxonomic scope" value="Bacteria"/>
</dbReference>
<sequence length="205" mass="23055">MISVITGDIIHSKLHRPDLWLETLKTLLEDSSDIVGQWDIYRGDEFQIEVPDAENGLLMALLIKSAVKKTPTLDVRMSIGIGEKSYKGKKVSESNGPAFVHSGEQLAGMKKQKINMLFKSGNELLDKELNIIIKLGSVIWDNWSEVSAELALMLLQNPNQVQGKIAQTLGIKQAAVSQRFKRAEMALVLETEKYFKDRILNFKNE</sequence>
<reference evidence="1 2" key="1">
    <citation type="submission" date="2014-04" db="EMBL/GenBank/DDBJ databases">
        <title>Characterization and application of a salt tolerant electro-active bacterium.</title>
        <authorList>
            <person name="Yang L."/>
            <person name="Wei S."/>
            <person name="Tay Q.X.M."/>
        </authorList>
    </citation>
    <scope>NUCLEOTIDE SEQUENCE [LARGE SCALE GENOMIC DNA]</scope>
    <source>
        <strain evidence="1 2">LY1</strain>
    </source>
</reference>
<dbReference type="Pfam" id="PF16264">
    <property type="entry name" value="SatD"/>
    <property type="match status" value="1"/>
</dbReference>
<evidence type="ECO:0000313" key="2">
    <source>
        <dbReference type="Proteomes" id="UP000027821"/>
    </source>
</evidence>
<evidence type="ECO:0000313" key="1">
    <source>
        <dbReference type="EMBL" id="KEO73864.1"/>
    </source>
</evidence>
<proteinExistence type="predicted"/>
<dbReference type="Gene3D" id="1.10.10.10">
    <property type="entry name" value="Winged helix-like DNA-binding domain superfamily/Winged helix DNA-binding domain"/>
    <property type="match status" value="1"/>
</dbReference>
<dbReference type="AlphaFoldDB" id="A0A074KY34"/>
<gene>
    <name evidence="1" type="ORF">EL17_10205</name>
</gene>
<evidence type="ECO:0008006" key="3">
    <source>
        <dbReference type="Google" id="ProtNLM"/>
    </source>
</evidence>
<dbReference type="OrthoDB" id="7064118at2"/>
<comment type="caution">
    <text evidence="1">The sequence shown here is derived from an EMBL/GenBank/DDBJ whole genome shotgun (WGS) entry which is preliminary data.</text>
</comment>
<keyword evidence="2" id="KW-1185">Reference proteome</keyword>